<dbReference type="Proteomes" id="UP000286134">
    <property type="component" value="Unassembled WGS sequence"/>
</dbReference>
<gene>
    <name evidence="3" type="ORF">OnM2_038044</name>
</gene>
<feature type="compositionally biased region" description="Polar residues" evidence="2">
    <location>
        <begin position="77"/>
        <end position="87"/>
    </location>
</feature>
<keyword evidence="1" id="KW-0175">Coiled coil</keyword>
<feature type="compositionally biased region" description="Low complexity" evidence="2">
    <location>
        <begin position="90"/>
        <end position="107"/>
    </location>
</feature>
<feature type="compositionally biased region" description="Basic and acidic residues" evidence="2">
    <location>
        <begin position="846"/>
        <end position="869"/>
    </location>
</feature>
<feature type="compositionally biased region" description="Polar residues" evidence="2">
    <location>
        <begin position="137"/>
        <end position="152"/>
    </location>
</feature>
<proteinExistence type="predicted"/>
<comment type="caution">
    <text evidence="3">The sequence shown here is derived from an EMBL/GenBank/DDBJ whole genome shotgun (WGS) entry which is preliminary data.</text>
</comment>
<dbReference type="AlphaFoldDB" id="A0A420HWJ3"/>
<feature type="compositionally biased region" description="Basic and acidic residues" evidence="2">
    <location>
        <begin position="35"/>
        <end position="61"/>
    </location>
</feature>
<name>A0A420HWJ3_9PEZI</name>
<feature type="compositionally biased region" description="Low complexity" evidence="2">
    <location>
        <begin position="63"/>
        <end position="76"/>
    </location>
</feature>
<accession>A0A420HWJ3</accession>
<evidence type="ECO:0000256" key="2">
    <source>
        <dbReference type="SAM" id="MobiDB-lite"/>
    </source>
</evidence>
<feature type="region of interest" description="Disordered" evidence="2">
    <location>
        <begin position="188"/>
        <end position="223"/>
    </location>
</feature>
<dbReference type="OrthoDB" id="2289094at2759"/>
<feature type="compositionally biased region" description="Basic and acidic residues" evidence="2">
    <location>
        <begin position="10"/>
        <end position="21"/>
    </location>
</feature>
<feature type="coiled-coil region" evidence="1">
    <location>
        <begin position="371"/>
        <end position="445"/>
    </location>
</feature>
<evidence type="ECO:0000256" key="1">
    <source>
        <dbReference type="SAM" id="Coils"/>
    </source>
</evidence>
<evidence type="ECO:0000313" key="3">
    <source>
        <dbReference type="EMBL" id="RKF61821.1"/>
    </source>
</evidence>
<feature type="compositionally biased region" description="Basic and acidic residues" evidence="2">
    <location>
        <begin position="806"/>
        <end position="817"/>
    </location>
</feature>
<dbReference type="STRING" id="212602.A0A420HWJ3"/>
<dbReference type="EMBL" id="MCFK01003856">
    <property type="protein sequence ID" value="RKF61821.1"/>
    <property type="molecule type" value="Genomic_DNA"/>
</dbReference>
<evidence type="ECO:0000313" key="4">
    <source>
        <dbReference type="Proteomes" id="UP000286134"/>
    </source>
</evidence>
<protein>
    <submittedName>
        <fullName evidence="3">Putative viral a-type inclusion protein repeat domain-containing protein</fullName>
    </submittedName>
</protein>
<reference evidence="3 4" key="1">
    <citation type="journal article" date="2018" name="BMC Genomics">
        <title>Comparative genome analyses reveal sequence features reflecting distinct modes of host-adaptation between dicot and monocot powdery mildew.</title>
        <authorList>
            <person name="Wu Y."/>
            <person name="Ma X."/>
            <person name="Pan Z."/>
            <person name="Kale S.D."/>
            <person name="Song Y."/>
            <person name="King H."/>
            <person name="Zhang Q."/>
            <person name="Presley C."/>
            <person name="Deng X."/>
            <person name="Wei C.I."/>
            <person name="Xiao S."/>
        </authorList>
    </citation>
    <scope>NUCLEOTIDE SEQUENCE [LARGE SCALE GENOMIC DNA]</scope>
    <source>
        <strain evidence="3">UMSG2</strain>
    </source>
</reference>
<feature type="compositionally biased region" description="Polar residues" evidence="2">
    <location>
        <begin position="108"/>
        <end position="125"/>
    </location>
</feature>
<sequence>MAQLELKPQLIDERTDNHSESENTETQVTSEIEPDTDKESPKIPEKTSGDIKKGNTNEPLKRSTSTKQSSNSITSSGAKATTSSVNRNAAPLKSSSKSASVPSIRRSTAQSTTHGTRHASSVYSSGGSGDEKRKSLISATRRTSLTPISQHQPIKVESLAEKRGISGVVARKPTTSANTVSLKPIARSNSTASKSASIIKRSSSVNTKSSTSGTLSDSTKRLSTAPGSVITAKPLARNSSISAEVDRLKVKLELSTTKIDDQENEIKTTRENVEKLRKQLEEEIQKSALTEENLKKDYREKIVKLGNDHETKLQFLQSELEKSQSAVVNAQEISAKSVEEALEKEALKSANTIQELKDGFETMLSSLNTQLTDTKDNCASLASELTEKETEIQSLNSKIIKANEQQKTLQQEYENSISNLRQSLLEEKEVALSTLRAECNELALKQDNQMKSDQDKETAALTEKYESKIIEIQTVLDNTKASLVEAEKNHKKILETNSNESKSKISILQSEISFLKSELDAKSASLTESVKSKKDLEGKYESLKQEYASLSNKFKELENQHSIELQDQLSARNELIRELSVASDDLRQVKAQLAQQTQMMKTFNDDGKSKDESYKKKMTELEVATKKLNENEIDIANLKEKLAEFEKTSQFQNETIIRLREELAVKEGAKIGNNNPIEHHRKILSDKSKELNEAENNYRTQLRSLENKITVTSNQACQKLQEAHRIELEELKINYEDAVSKLQHDHKSSLSIIKELQTTRTDLEKQFKELKNELTKTQNDLATNQQHLEREKRDKVQALADLDAFQSREKGTPETRHLNSKWQEQGTKDEAENDQITKTAVEELQEESRKEKVESKDQTARPVEKENQDIEITESRLKETEALLKMKDAVISEAKISSSKDGLTSNNLTFVEMNVSEENEGEQDHSSAALASVINIFASKLAQAKVLAQQVIQMMNEHRNNILGPLPTLAETPPKTLCYDDELTKEV</sequence>
<feature type="region of interest" description="Disordered" evidence="2">
    <location>
        <begin position="804"/>
        <end position="869"/>
    </location>
</feature>
<feature type="coiled-coil region" evidence="1">
    <location>
        <begin position="245"/>
        <end position="333"/>
    </location>
</feature>
<organism evidence="3 4">
    <name type="scientific">Erysiphe neolycopersici</name>
    <dbReference type="NCBI Taxonomy" id="212602"/>
    <lineage>
        <taxon>Eukaryota</taxon>
        <taxon>Fungi</taxon>
        <taxon>Dikarya</taxon>
        <taxon>Ascomycota</taxon>
        <taxon>Pezizomycotina</taxon>
        <taxon>Leotiomycetes</taxon>
        <taxon>Erysiphales</taxon>
        <taxon>Erysiphaceae</taxon>
        <taxon>Erysiphe</taxon>
    </lineage>
</organism>
<keyword evidence="4" id="KW-1185">Reference proteome</keyword>
<feature type="compositionally biased region" description="Low complexity" evidence="2">
    <location>
        <begin position="188"/>
        <end position="214"/>
    </location>
</feature>
<feature type="region of interest" description="Disordered" evidence="2">
    <location>
        <begin position="1"/>
        <end position="153"/>
    </location>
</feature>